<dbReference type="InterPro" id="IPR043160">
    <property type="entry name" value="Dynein_C_barrel"/>
</dbReference>
<dbReference type="GO" id="GO:0007018">
    <property type="term" value="P:microtubule-based movement"/>
    <property type="evidence" value="ECO:0007669"/>
    <property type="project" value="InterPro"/>
</dbReference>
<dbReference type="InterPro" id="IPR026983">
    <property type="entry name" value="DHC"/>
</dbReference>
<dbReference type="GO" id="GO:0045505">
    <property type="term" value="F:dynein intermediate chain binding"/>
    <property type="evidence" value="ECO:0007669"/>
    <property type="project" value="InterPro"/>
</dbReference>
<feature type="domain" description="Dynein heavy chain C-terminal" evidence="2">
    <location>
        <begin position="199"/>
        <end position="402"/>
    </location>
</feature>
<dbReference type="PANTHER" id="PTHR46961">
    <property type="entry name" value="DYNEIN HEAVY CHAIN 1, AXONEMAL-LIKE PROTEIN"/>
    <property type="match status" value="1"/>
</dbReference>
<evidence type="ECO:0000313" key="4">
    <source>
        <dbReference type="Proteomes" id="UP001159641"/>
    </source>
</evidence>
<name>A0AB34HUN3_ESCRO</name>
<organism evidence="3 4">
    <name type="scientific">Eschrichtius robustus</name>
    <name type="common">California gray whale</name>
    <name type="synonym">Eschrichtius gibbosus</name>
    <dbReference type="NCBI Taxonomy" id="9764"/>
    <lineage>
        <taxon>Eukaryota</taxon>
        <taxon>Metazoa</taxon>
        <taxon>Chordata</taxon>
        <taxon>Craniata</taxon>
        <taxon>Vertebrata</taxon>
        <taxon>Euteleostomi</taxon>
        <taxon>Mammalia</taxon>
        <taxon>Eutheria</taxon>
        <taxon>Laurasiatheria</taxon>
        <taxon>Artiodactyla</taxon>
        <taxon>Whippomorpha</taxon>
        <taxon>Cetacea</taxon>
        <taxon>Mysticeti</taxon>
        <taxon>Eschrichtiidae</taxon>
        <taxon>Eschrichtius</taxon>
    </lineage>
</organism>
<sequence>MLASLHAALYNFDQDTLEVCSKEQEFKSILFSLCYFHACVAGRLRFGPQGWSRSYPFNSGDLTVCANVLYNYLEANPNVPWEDLRYLFGEIMYGGHITDDWDRKLCRVYLEEFMNPSLVDDELMLAPGFAAPPNLDYSGYHQYIDEMLPPESPALYGLHPDAETEFLTVTSNTLFRALLEMQPRNALSGEELGQSTEDKGELMLCPDMEAQQSALSHDAVPESWSKLAYPSTYGLAQWFNDLLLRCRELDTWTRDLALPAVVWLSGFFNPQSFLTAIMQTTARKHEWPLDKTCLTVDVTKKTKEDYGHPPREGAYLHGLLMEGARWDSQSGAIVDAHLKELRSAMPVIFAKAIPADRQETKHTYECPVYKTKTRGPNWVWTFRLKSKEKAAKWVLAGVALLLEA</sequence>
<dbReference type="Gene3D" id="1.10.8.720">
    <property type="entry name" value="Region D6 of dynein motor"/>
    <property type="match status" value="1"/>
</dbReference>
<reference evidence="3 4" key="1">
    <citation type="submission" date="2022-11" db="EMBL/GenBank/DDBJ databases">
        <title>Whole genome sequence of Eschrichtius robustus ER-17-0199.</title>
        <authorList>
            <person name="Bruniche-Olsen A."/>
            <person name="Black A.N."/>
            <person name="Fields C.J."/>
            <person name="Walden K."/>
            <person name="Dewoody J.A."/>
        </authorList>
    </citation>
    <scope>NUCLEOTIDE SEQUENCE [LARGE SCALE GENOMIC DNA]</scope>
    <source>
        <strain evidence="3">ER-17-0199</strain>
        <tissue evidence="3">Blubber</tissue>
    </source>
</reference>
<dbReference type="InterPro" id="IPR041228">
    <property type="entry name" value="Dynein_C"/>
</dbReference>
<feature type="domain" description="Dynein heavy chain AAA lid" evidence="1">
    <location>
        <begin position="26"/>
        <end position="162"/>
    </location>
</feature>
<dbReference type="PANTHER" id="PTHR46961:SF14">
    <property type="entry name" value="DYNEIN HEAVY CHAIN 11, AXONEMAL"/>
    <property type="match status" value="1"/>
</dbReference>
<dbReference type="Gene3D" id="1.20.1270.280">
    <property type="match status" value="1"/>
</dbReference>
<dbReference type="InterPro" id="IPR041658">
    <property type="entry name" value="AAA_lid_11"/>
</dbReference>
<dbReference type="Proteomes" id="UP001159641">
    <property type="component" value="Unassembled WGS sequence"/>
</dbReference>
<dbReference type="FunFam" id="1.10.8.720:FF:000002">
    <property type="entry name" value="Dynein heavy chain 9, axonemal"/>
    <property type="match status" value="1"/>
</dbReference>
<protein>
    <recommendedName>
        <fullName evidence="5">Dynein heavy chain 11, axonemal</fullName>
    </recommendedName>
</protein>
<evidence type="ECO:0008006" key="5">
    <source>
        <dbReference type="Google" id="ProtNLM"/>
    </source>
</evidence>
<dbReference type="AlphaFoldDB" id="A0AB34HUN3"/>
<dbReference type="GO" id="GO:0030286">
    <property type="term" value="C:dynein complex"/>
    <property type="evidence" value="ECO:0007669"/>
    <property type="project" value="InterPro"/>
</dbReference>
<dbReference type="Pfam" id="PF18198">
    <property type="entry name" value="AAA_lid_11"/>
    <property type="match status" value="1"/>
</dbReference>
<dbReference type="FunFam" id="3.10.490.20:FF:000002">
    <property type="entry name" value="Dynein axonemal heavy chain 17"/>
    <property type="match status" value="1"/>
</dbReference>
<proteinExistence type="predicted"/>
<evidence type="ECO:0000313" key="3">
    <source>
        <dbReference type="EMBL" id="KAJ8794721.1"/>
    </source>
</evidence>
<dbReference type="EMBL" id="JAIQCJ010000770">
    <property type="protein sequence ID" value="KAJ8794721.1"/>
    <property type="molecule type" value="Genomic_DNA"/>
</dbReference>
<keyword evidence="4" id="KW-1185">Reference proteome</keyword>
<dbReference type="Pfam" id="PF18199">
    <property type="entry name" value="Dynein_C"/>
    <property type="match status" value="1"/>
</dbReference>
<evidence type="ECO:0000259" key="1">
    <source>
        <dbReference type="Pfam" id="PF18198"/>
    </source>
</evidence>
<dbReference type="GO" id="GO:0051959">
    <property type="term" value="F:dynein light intermediate chain binding"/>
    <property type="evidence" value="ECO:0007669"/>
    <property type="project" value="InterPro"/>
</dbReference>
<gene>
    <name evidence="3" type="ORF">J1605_003030</name>
</gene>
<accession>A0AB34HUN3</accession>
<comment type="caution">
    <text evidence="3">The sequence shown here is derived from an EMBL/GenBank/DDBJ whole genome shotgun (WGS) entry which is preliminary data.</text>
</comment>
<dbReference type="Gene3D" id="3.10.490.20">
    <property type="match status" value="1"/>
</dbReference>
<evidence type="ECO:0000259" key="2">
    <source>
        <dbReference type="Pfam" id="PF18199"/>
    </source>
</evidence>
<dbReference type="InterPro" id="IPR042219">
    <property type="entry name" value="AAA_lid_11_sf"/>
</dbReference>